<dbReference type="Pfam" id="PF08223">
    <property type="entry name" value="PaaX_C"/>
    <property type="match status" value="1"/>
</dbReference>
<dbReference type="Gene3D" id="3.30.70.2650">
    <property type="match status" value="1"/>
</dbReference>
<reference evidence="4 5" key="1">
    <citation type="submission" date="2017-09" db="EMBL/GenBank/DDBJ databases">
        <authorList>
            <person name="Ehlers B."/>
            <person name="Leendertz F.H."/>
        </authorList>
    </citation>
    <scope>NUCLEOTIDE SEQUENCE [LARGE SCALE GENOMIC DNA]</scope>
    <source>
        <strain evidence="4 5">CGMCC 4.7095</strain>
    </source>
</reference>
<dbReference type="EMBL" id="OCNE01000029">
    <property type="protein sequence ID" value="SOD67203.1"/>
    <property type="molecule type" value="Genomic_DNA"/>
</dbReference>
<gene>
    <name evidence="4" type="ORF">SAMN06297387_12925</name>
</gene>
<feature type="domain" description="Transcriptional repressor PaaX-like C-terminal" evidence="2">
    <location>
        <begin position="186"/>
        <end position="264"/>
    </location>
</feature>
<feature type="domain" description="Transcriptional repressor PaaX-like central Cas2-like" evidence="3">
    <location>
        <begin position="103"/>
        <end position="182"/>
    </location>
</feature>
<sequence>MRGDEEARERGELVVRPQALLLTLFGDHVLDRGVAVSTGSVVAVLDRLGVGEHATRTAVARMVRRDLLGTVRRGRRVFLGLTRHGGEVLRDGLHRLTTDVVDRDWDGRWTLLSFSVPEARRADRHALRKRLAWLGFAPLRSGVWVSPGTADVERVLAELDLLDHAEVFRAEAAGWTDPARIVREAWDLPAIEADYRAFLSRWEDGTYDALDVLCRRVRLTAEWLLLVRQDPRLPASLLPAGWPGVVAQRRFRALHGRLVAPSVACAERELVVVATG</sequence>
<dbReference type="InterPro" id="IPR012906">
    <property type="entry name" value="PaaX-like_N"/>
</dbReference>
<evidence type="ECO:0000259" key="3">
    <source>
        <dbReference type="Pfam" id="PF20803"/>
    </source>
</evidence>
<dbReference type="Pfam" id="PF20803">
    <property type="entry name" value="PaaX_M"/>
    <property type="match status" value="1"/>
</dbReference>
<dbReference type="Gene3D" id="1.20.58.1460">
    <property type="match status" value="1"/>
</dbReference>
<dbReference type="InterPro" id="IPR013225">
    <property type="entry name" value="PaaX_C"/>
</dbReference>
<dbReference type="Pfam" id="PF07848">
    <property type="entry name" value="PaaX"/>
    <property type="match status" value="1"/>
</dbReference>
<dbReference type="InterPro" id="IPR048846">
    <property type="entry name" value="PaaX-like_central"/>
</dbReference>
<dbReference type="OrthoDB" id="2270427at2"/>
<dbReference type="AlphaFoldDB" id="A0A286E8J0"/>
<dbReference type="Gene3D" id="1.10.10.10">
    <property type="entry name" value="Winged helix-like DNA-binding domain superfamily/Winged helix DNA-binding domain"/>
    <property type="match status" value="1"/>
</dbReference>
<evidence type="ECO:0000313" key="5">
    <source>
        <dbReference type="Proteomes" id="UP000219072"/>
    </source>
</evidence>
<dbReference type="PIRSF" id="PIRSF020623">
    <property type="entry name" value="PaaX"/>
    <property type="match status" value="1"/>
</dbReference>
<evidence type="ECO:0000313" key="4">
    <source>
        <dbReference type="EMBL" id="SOD67203.1"/>
    </source>
</evidence>
<dbReference type="PANTHER" id="PTHR30319">
    <property type="entry name" value="PHENYLACETIC ACID REGULATOR-RELATED TRANSCRIPTIONAL REPRESSOR"/>
    <property type="match status" value="1"/>
</dbReference>
<dbReference type="InterPro" id="IPR011965">
    <property type="entry name" value="PaaX_trns_reg"/>
</dbReference>
<feature type="domain" description="Transcriptional repressor PaaX-like N-terminal" evidence="1">
    <location>
        <begin position="17"/>
        <end position="84"/>
    </location>
</feature>
<accession>A0A286E8J0</accession>
<dbReference type="InterPro" id="IPR036388">
    <property type="entry name" value="WH-like_DNA-bd_sf"/>
</dbReference>
<proteinExistence type="predicted"/>
<keyword evidence="5" id="KW-1185">Reference proteome</keyword>
<dbReference type="GO" id="GO:0006351">
    <property type="term" value="P:DNA-templated transcription"/>
    <property type="evidence" value="ECO:0007669"/>
    <property type="project" value="InterPro"/>
</dbReference>
<evidence type="ECO:0000259" key="1">
    <source>
        <dbReference type="Pfam" id="PF07848"/>
    </source>
</evidence>
<organism evidence="4 5">
    <name type="scientific">Streptomyces zhaozhouensis</name>
    <dbReference type="NCBI Taxonomy" id="1300267"/>
    <lineage>
        <taxon>Bacteria</taxon>
        <taxon>Bacillati</taxon>
        <taxon>Actinomycetota</taxon>
        <taxon>Actinomycetes</taxon>
        <taxon>Kitasatosporales</taxon>
        <taxon>Streptomycetaceae</taxon>
        <taxon>Streptomyces</taxon>
    </lineage>
</organism>
<name>A0A286E8J0_9ACTN</name>
<protein>
    <submittedName>
        <fullName evidence="4">Transcriptional regulator, PaaX family</fullName>
    </submittedName>
</protein>
<dbReference type="Proteomes" id="UP000219072">
    <property type="component" value="Unassembled WGS sequence"/>
</dbReference>
<dbReference type="PANTHER" id="PTHR30319:SF1">
    <property type="entry name" value="TRANSCRIPTIONAL REPRESSOR PAAX"/>
    <property type="match status" value="1"/>
</dbReference>
<evidence type="ECO:0000259" key="2">
    <source>
        <dbReference type="Pfam" id="PF08223"/>
    </source>
</evidence>